<dbReference type="FunCoup" id="A0A059C121">
    <property type="interactions" value="525"/>
</dbReference>
<sequence length="135" mass="15651">MATGKTRDRDFLLRLEAYLNNALKISRYATKIILSSSLLPKTLTLHHRLRSFESNDVNAFRVSHLDSRQDPILSPIAYGGEGTYYAEFFGYSGSVNMKIRDLRRLREDEMHVNPTIKITTSRGLIENFFFFRSKN</sequence>
<dbReference type="Gramene" id="KCW71620">
    <property type="protein sequence ID" value="KCW71620"/>
    <property type="gene ID" value="EUGRSUZ_E00144"/>
</dbReference>
<organism evidence="1">
    <name type="scientific">Eucalyptus grandis</name>
    <name type="common">Flooded gum</name>
    <dbReference type="NCBI Taxonomy" id="71139"/>
    <lineage>
        <taxon>Eukaryota</taxon>
        <taxon>Viridiplantae</taxon>
        <taxon>Streptophyta</taxon>
        <taxon>Embryophyta</taxon>
        <taxon>Tracheophyta</taxon>
        <taxon>Spermatophyta</taxon>
        <taxon>Magnoliopsida</taxon>
        <taxon>eudicotyledons</taxon>
        <taxon>Gunneridae</taxon>
        <taxon>Pentapetalae</taxon>
        <taxon>rosids</taxon>
        <taxon>malvids</taxon>
        <taxon>Myrtales</taxon>
        <taxon>Myrtaceae</taxon>
        <taxon>Myrtoideae</taxon>
        <taxon>Eucalypteae</taxon>
        <taxon>Eucalyptus</taxon>
    </lineage>
</organism>
<dbReference type="EMBL" id="KK198757">
    <property type="protein sequence ID" value="KCW71620.1"/>
    <property type="molecule type" value="Genomic_DNA"/>
</dbReference>
<evidence type="ECO:0000313" key="1">
    <source>
        <dbReference type="EMBL" id="KCW71620.1"/>
    </source>
</evidence>
<proteinExistence type="predicted"/>
<dbReference type="AlphaFoldDB" id="A0A059C121"/>
<dbReference type="InParanoid" id="A0A059C121"/>
<gene>
    <name evidence="1" type="ORF">EUGRSUZ_E00144</name>
</gene>
<protein>
    <submittedName>
        <fullName evidence="1">Uncharacterized protein</fullName>
    </submittedName>
</protein>
<dbReference type="STRING" id="71139.A0A059C121"/>
<accession>A0A059C121</accession>
<reference evidence="1" key="1">
    <citation type="submission" date="2013-07" db="EMBL/GenBank/DDBJ databases">
        <title>The genome of Eucalyptus grandis.</title>
        <authorList>
            <person name="Schmutz J."/>
            <person name="Hayes R."/>
            <person name="Myburg A."/>
            <person name="Tuskan G."/>
            <person name="Grattapaglia D."/>
            <person name="Rokhsar D.S."/>
        </authorList>
    </citation>
    <scope>NUCLEOTIDE SEQUENCE</scope>
    <source>
        <tissue evidence="1">Leaf extractions</tissue>
    </source>
</reference>
<name>A0A059C121_EUCGR</name>